<dbReference type="InterPro" id="IPR020631">
    <property type="entry name" value="THF_DH/CycHdrlase_NAD-bd_dom"/>
</dbReference>
<proteinExistence type="inferred from homology"/>
<dbReference type="FunFam" id="3.40.50.720:FF:000006">
    <property type="entry name" value="Bifunctional protein FolD"/>
    <property type="match status" value="1"/>
</dbReference>
<evidence type="ECO:0000256" key="4">
    <source>
        <dbReference type="ARBA" id="ARBA00022801"/>
    </source>
</evidence>
<dbReference type="PANTHER" id="PTHR48099:SF5">
    <property type="entry name" value="C-1-TETRAHYDROFOLATE SYNTHASE, CYTOPLASMIC"/>
    <property type="match status" value="1"/>
</dbReference>
<evidence type="ECO:0000313" key="12">
    <source>
        <dbReference type="Proteomes" id="UP000186817"/>
    </source>
</evidence>
<feature type="compositionally biased region" description="Basic and acidic residues" evidence="8">
    <location>
        <begin position="1212"/>
        <end position="1239"/>
    </location>
</feature>
<dbReference type="OrthoDB" id="5126881at2759"/>
<keyword evidence="5" id="KW-0521">NADP</keyword>
<evidence type="ECO:0000256" key="5">
    <source>
        <dbReference type="ARBA" id="ARBA00022857"/>
    </source>
</evidence>
<dbReference type="InterPro" id="IPR046346">
    <property type="entry name" value="Aminoacid_DH-like_N_sf"/>
</dbReference>
<dbReference type="SUPFAM" id="SSF53223">
    <property type="entry name" value="Aminoacid dehydrogenase-like, N-terminal domain"/>
    <property type="match status" value="1"/>
</dbReference>
<dbReference type="Gene3D" id="2.130.10.80">
    <property type="entry name" value="Galactose oxidase/kelch, beta-propeller"/>
    <property type="match status" value="1"/>
</dbReference>
<evidence type="ECO:0000256" key="7">
    <source>
        <dbReference type="ARBA" id="ARBA00023268"/>
    </source>
</evidence>
<dbReference type="GO" id="GO:0004488">
    <property type="term" value="F:methylenetetrahydrofolate dehydrogenase (NADP+) activity"/>
    <property type="evidence" value="ECO:0007669"/>
    <property type="project" value="InterPro"/>
</dbReference>
<dbReference type="SMART" id="SM00612">
    <property type="entry name" value="Kelch"/>
    <property type="match status" value="2"/>
</dbReference>
<dbReference type="InterPro" id="IPR037293">
    <property type="entry name" value="Gal_Oxidase_central_sf"/>
</dbReference>
<dbReference type="PRINTS" id="PR00085">
    <property type="entry name" value="THFDHDRGNASE"/>
</dbReference>
<comment type="caution">
    <text evidence="11">The sequence shown here is derived from an EMBL/GenBank/DDBJ whole genome shotgun (WGS) entry which is preliminary data.</text>
</comment>
<evidence type="ECO:0000259" key="9">
    <source>
        <dbReference type="Pfam" id="PF00763"/>
    </source>
</evidence>
<gene>
    <name evidence="11" type="primary">folD</name>
    <name evidence="11" type="ORF">AK812_SmicGene1869</name>
</gene>
<keyword evidence="7" id="KW-0511">Multifunctional enzyme</keyword>
<dbReference type="Proteomes" id="UP000186817">
    <property type="component" value="Unassembled WGS sequence"/>
</dbReference>
<dbReference type="Pfam" id="PF06245">
    <property type="entry name" value="DUF1015"/>
    <property type="match status" value="1"/>
</dbReference>
<dbReference type="Pfam" id="PF00763">
    <property type="entry name" value="THF_DHG_CYH"/>
    <property type="match status" value="1"/>
</dbReference>
<dbReference type="EMBL" id="LSRX01000020">
    <property type="protein sequence ID" value="OLQ14081.1"/>
    <property type="molecule type" value="Genomic_DNA"/>
</dbReference>
<dbReference type="GO" id="GO:0004477">
    <property type="term" value="F:methenyltetrahydrofolate cyclohydrolase activity"/>
    <property type="evidence" value="ECO:0007669"/>
    <property type="project" value="TreeGrafter"/>
</dbReference>
<dbReference type="HAMAP" id="MF_01576">
    <property type="entry name" value="THF_DHG_CYH"/>
    <property type="match status" value="1"/>
</dbReference>
<accession>A0A1Q9F328</accession>
<dbReference type="PANTHER" id="PTHR48099">
    <property type="entry name" value="C-1-TETRAHYDROFOLATE SYNTHASE, CYTOPLASMIC-RELATED"/>
    <property type="match status" value="1"/>
</dbReference>
<comment type="subunit">
    <text evidence="2">Homodimer.</text>
</comment>
<comment type="pathway">
    <text evidence="1">One-carbon metabolism; tetrahydrofolate interconversion.</text>
</comment>
<evidence type="ECO:0000256" key="3">
    <source>
        <dbReference type="ARBA" id="ARBA00022563"/>
    </source>
</evidence>
<keyword evidence="6" id="KW-0560">Oxidoreductase</keyword>
<dbReference type="InterPro" id="IPR015915">
    <property type="entry name" value="Kelch-typ_b-propeller"/>
</dbReference>
<evidence type="ECO:0000259" key="10">
    <source>
        <dbReference type="Pfam" id="PF02882"/>
    </source>
</evidence>
<keyword evidence="3" id="KW-0554">One-carbon metabolism</keyword>
<reference evidence="11 12" key="1">
    <citation type="submission" date="2016-02" db="EMBL/GenBank/DDBJ databases">
        <title>Genome analysis of coral dinoflagellate symbionts highlights evolutionary adaptations to a symbiotic lifestyle.</title>
        <authorList>
            <person name="Aranda M."/>
            <person name="Li Y."/>
            <person name="Liew Y.J."/>
            <person name="Baumgarten S."/>
            <person name="Simakov O."/>
            <person name="Wilson M."/>
            <person name="Piel J."/>
            <person name="Ashoor H."/>
            <person name="Bougouffa S."/>
            <person name="Bajic V.B."/>
            <person name="Ryu T."/>
            <person name="Ravasi T."/>
            <person name="Bayer T."/>
            <person name="Micklem G."/>
            <person name="Kim H."/>
            <person name="Bhak J."/>
            <person name="Lajeunesse T.C."/>
            <person name="Voolstra C.R."/>
        </authorList>
    </citation>
    <scope>NUCLEOTIDE SEQUENCE [LARGE SCALE GENOMIC DNA]</scope>
    <source>
        <strain evidence="11 12">CCMP2467</strain>
    </source>
</reference>
<keyword evidence="12" id="KW-1185">Reference proteome</keyword>
<dbReference type="InterPro" id="IPR036291">
    <property type="entry name" value="NAD(P)-bd_dom_sf"/>
</dbReference>
<dbReference type="Gene3D" id="3.40.50.10860">
    <property type="entry name" value="Leucine Dehydrogenase, chain A, domain 1"/>
    <property type="match status" value="1"/>
</dbReference>
<dbReference type="InterPro" id="IPR006652">
    <property type="entry name" value="Kelch_1"/>
</dbReference>
<feature type="compositionally biased region" description="Acidic residues" evidence="8">
    <location>
        <begin position="1259"/>
        <end position="1270"/>
    </location>
</feature>
<evidence type="ECO:0000256" key="6">
    <source>
        <dbReference type="ARBA" id="ARBA00023002"/>
    </source>
</evidence>
<evidence type="ECO:0000256" key="8">
    <source>
        <dbReference type="SAM" id="MobiDB-lite"/>
    </source>
</evidence>
<dbReference type="InterPro" id="IPR020630">
    <property type="entry name" value="THF_DH/CycHdrlase_cat_dom"/>
</dbReference>
<dbReference type="InterPro" id="IPR008323">
    <property type="entry name" value="UCP033563"/>
</dbReference>
<protein>
    <submittedName>
        <fullName evidence="11">Bifunctional protein FolD</fullName>
    </submittedName>
</protein>
<evidence type="ECO:0000313" key="11">
    <source>
        <dbReference type="EMBL" id="OLQ14081.1"/>
    </source>
</evidence>
<feature type="region of interest" description="Disordered" evidence="8">
    <location>
        <begin position="57"/>
        <end position="90"/>
    </location>
</feature>
<dbReference type="GO" id="GO:0005829">
    <property type="term" value="C:cytosol"/>
    <property type="evidence" value="ECO:0007669"/>
    <property type="project" value="TreeGrafter"/>
</dbReference>
<dbReference type="Pfam" id="PF02882">
    <property type="entry name" value="THF_DHG_CYH_C"/>
    <property type="match status" value="1"/>
</dbReference>
<feature type="domain" description="Tetrahydrofolate dehydrogenase/cyclohydrolase NAD(P)-binding" evidence="10">
    <location>
        <begin position="535"/>
        <end position="680"/>
    </location>
</feature>
<evidence type="ECO:0000256" key="1">
    <source>
        <dbReference type="ARBA" id="ARBA00004777"/>
    </source>
</evidence>
<dbReference type="Gene3D" id="3.40.50.720">
    <property type="entry name" value="NAD(P)-binding Rossmann-like Domain"/>
    <property type="match status" value="1"/>
</dbReference>
<evidence type="ECO:0000256" key="2">
    <source>
        <dbReference type="ARBA" id="ARBA00011738"/>
    </source>
</evidence>
<feature type="region of interest" description="Disordered" evidence="8">
    <location>
        <begin position="1212"/>
        <end position="1283"/>
    </location>
</feature>
<dbReference type="InterPro" id="IPR000672">
    <property type="entry name" value="THF_DH/CycHdrlase"/>
</dbReference>
<dbReference type="InterPro" id="IPR011043">
    <property type="entry name" value="Gal_Oxase/kelch_b-propeller"/>
</dbReference>
<sequence>MACRPSPTDPKNAKEKAVVGGMLSDRVSAAFRHSSNGLSFEHRESLRAQEVCLHGRPVMSKSSSKELAPAKPTDAPEEDPEEKERRLQEEERLRQEELLKRLETSGSICAGIAGVNGQCHGEMLLLEADDCRRTYWVASGKREPSQYWFSGPSLASPRWNCSAACLGDGRILVVGGFDEFGLAVDTTEVVDIVTGEVSFGPRLTMPRAGCAAVALPLPIQEEEPELEGEDGEEEEEVWMPWVMVIGGYGADAGQSTEVLSVQAGTARPGPKLRSRRACCAAAMYGERHLIVAGGFDEFTSVNSTEILDLFQLKSVAYASDCRKEPTEIRHTTSLNSENEDEGVVGPCLELWLSGMVVAGSQDRSRSPRKADDAKIIDGRRIAAALSEDVKAATTELYAKYGVTPGLAIIEVGNHSFGQLIDCMRPEKMDDQKINLSNFAELKAKMAERCGMHAQILRFSETVQQSRLLKIISDLMADDSIHGIVVELPLPQHLNEVAILQAIGPAKDVDGLSFSNMGRVLAAGGYKFGAEPEARPTVPMGVMELLLRSQVELHSKHAVVLGRSSTVGSPIAALLTAHDCTVTTCHSQTANLQEHVRQADILISCAGRPGLVRGDWIKPGAVVIDVGMNVVPDAQKGQRMVGDVCFQEALQKVSKITPVPGGVGQISFAILLRNVLNLARRAMSLTRIGIGPSGHEMFRCADTLRFPDIGLKVPRVLLPRKGLDLTKWCVVACDQYTSQPQYWKDVKQLVGDSPSTLNLIFPEVYLGDAKSNQQIIRGIRDKMHEYDRDRILVPQHPGFVLLDRKTPVVSSRKGLLVALDLEMYSFAKGSQSLIRPTEKTIPERLPPRIAIREQSPLELPHILVLIDDPKKTVIEPLFDRCADFPKLYDFELMKGSGHLKGYHVAQSDAVEGVVRALRALANREAFVERYGASKDQEVILFPVGDGNHSLATAKQCWENLKKKGADPEDHPARHALVELVNIHDPGMTFEPIHRLVFNVDVKKALADFERKLLELGCGPVQISDSMRNAPQQKGSQHIEFRSKHTSGVLTVLNPKLVLEAATLTSWLDPFLAENPKASIDYVHGEEVIAEKTAEDGTLAFLLPIMDKNDLVKTVVKEGVLPRKTFSMGAADEKRFYFECQQIVISSPRDLARAWFEPGPSMMEWRAACTAVTVPKKDDHPQDRVWIIGGVNERSERLRTTEWLDVVQVERRVPRPRSQEGEEKVDEKLPEAAEAAPHIEESDAAPPPAEGEAEPSQKGGEEDENDDDDADEAYSSTMPTKDVPADVDDAETSIITEAFQPGPSLASARSGLAAVRLSDTVVLIAGGIGADGELLDTTEFYDFDGRKDEMQEGPLLSWGCNSQVGFSYFAASRAA</sequence>
<dbReference type="CDD" id="cd01080">
    <property type="entry name" value="NAD_bind_m-THF_DH_Cyclohyd"/>
    <property type="match status" value="1"/>
</dbReference>
<name>A0A1Q9F328_SYMMI</name>
<dbReference type="SUPFAM" id="SSF117281">
    <property type="entry name" value="Kelch motif"/>
    <property type="match status" value="1"/>
</dbReference>
<dbReference type="Pfam" id="PF01344">
    <property type="entry name" value="Kelch_1"/>
    <property type="match status" value="1"/>
</dbReference>
<dbReference type="SUPFAM" id="SSF51735">
    <property type="entry name" value="NAD(P)-binding Rossmann-fold domains"/>
    <property type="match status" value="1"/>
</dbReference>
<dbReference type="Gene3D" id="2.120.10.80">
    <property type="entry name" value="Kelch-type beta propeller"/>
    <property type="match status" value="1"/>
</dbReference>
<keyword evidence="4" id="KW-0378">Hydrolase</keyword>
<dbReference type="GO" id="GO:0035999">
    <property type="term" value="P:tetrahydrofolate interconversion"/>
    <property type="evidence" value="ECO:0007669"/>
    <property type="project" value="TreeGrafter"/>
</dbReference>
<feature type="domain" description="Tetrahydrofolate dehydrogenase/cyclohydrolase catalytic" evidence="9">
    <location>
        <begin position="376"/>
        <end position="509"/>
    </location>
</feature>
<organism evidence="11 12">
    <name type="scientific">Symbiodinium microadriaticum</name>
    <name type="common">Dinoflagellate</name>
    <name type="synonym">Zooxanthella microadriatica</name>
    <dbReference type="NCBI Taxonomy" id="2951"/>
    <lineage>
        <taxon>Eukaryota</taxon>
        <taxon>Sar</taxon>
        <taxon>Alveolata</taxon>
        <taxon>Dinophyceae</taxon>
        <taxon>Suessiales</taxon>
        <taxon>Symbiodiniaceae</taxon>
        <taxon>Symbiodinium</taxon>
    </lineage>
</organism>
<dbReference type="SUPFAM" id="SSF50965">
    <property type="entry name" value="Galactose oxidase, central domain"/>
    <property type="match status" value="1"/>
</dbReference>